<reference evidence="1 2" key="2">
    <citation type="journal article" date="2022" name="Mol. Ecol. Resour.">
        <title>The genomes of chicory, endive, great burdock and yacon provide insights into Asteraceae paleo-polyploidization history and plant inulin production.</title>
        <authorList>
            <person name="Fan W."/>
            <person name="Wang S."/>
            <person name="Wang H."/>
            <person name="Wang A."/>
            <person name="Jiang F."/>
            <person name="Liu H."/>
            <person name="Zhao H."/>
            <person name="Xu D."/>
            <person name="Zhang Y."/>
        </authorList>
    </citation>
    <scope>NUCLEOTIDE SEQUENCE [LARGE SCALE GENOMIC DNA]</scope>
    <source>
        <strain evidence="2">cv. Yunnan</strain>
        <tissue evidence="1">Leaves</tissue>
    </source>
</reference>
<keyword evidence="2" id="KW-1185">Reference proteome</keyword>
<protein>
    <submittedName>
        <fullName evidence="1">Uncharacterized protein</fullName>
    </submittedName>
</protein>
<reference evidence="2" key="1">
    <citation type="journal article" date="2022" name="Mol. Ecol. Resour.">
        <title>The genomes of chicory, endive, great burdock and yacon provide insights into Asteraceae palaeo-polyploidization history and plant inulin production.</title>
        <authorList>
            <person name="Fan W."/>
            <person name="Wang S."/>
            <person name="Wang H."/>
            <person name="Wang A."/>
            <person name="Jiang F."/>
            <person name="Liu H."/>
            <person name="Zhao H."/>
            <person name="Xu D."/>
            <person name="Zhang Y."/>
        </authorList>
    </citation>
    <scope>NUCLEOTIDE SEQUENCE [LARGE SCALE GENOMIC DNA]</scope>
    <source>
        <strain evidence="2">cv. Yunnan</strain>
    </source>
</reference>
<comment type="caution">
    <text evidence="1">The sequence shown here is derived from an EMBL/GenBank/DDBJ whole genome shotgun (WGS) entry which is preliminary data.</text>
</comment>
<sequence>MQLHFSHSMRSIMIASSNGFTDLKVKVAARHVSYRTVFHTVLILAFLLPFVFILTVVVTLEGVNKCSSIACFLVLAKMGFMEDCETSLLVLRGFDTDISSELNEY</sequence>
<dbReference type="Proteomes" id="UP001056120">
    <property type="component" value="Linkage Group LG11"/>
</dbReference>
<gene>
    <name evidence="1" type="ORF">L1987_32523</name>
</gene>
<dbReference type="EMBL" id="CM042028">
    <property type="protein sequence ID" value="KAI3797268.1"/>
    <property type="molecule type" value="Genomic_DNA"/>
</dbReference>
<evidence type="ECO:0000313" key="1">
    <source>
        <dbReference type="EMBL" id="KAI3797268.1"/>
    </source>
</evidence>
<name>A0ACB9HPN7_9ASTR</name>
<evidence type="ECO:0000313" key="2">
    <source>
        <dbReference type="Proteomes" id="UP001056120"/>
    </source>
</evidence>
<organism evidence="1 2">
    <name type="scientific">Smallanthus sonchifolius</name>
    <dbReference type="NCBI Taxonomy" id="185202"/>
    <lineage>
        <taxon>Eukaryota</taxon>
        <taxon>Viridiplantae</taxon>
        <taxon>Streptophyta</taxon>
        <taxon>Embryophyta</taxon>
        <taxon>Tracheophyta</taxon>
        <taxon>Spermatophyta</taxon>
        <taxon>Magnoliopsida</taxon>
        <taxon>eudicotyledons</taxon>
        <taxon>Gunneridae</taxon>
        <taxon>Pentapetalae</taxon>
        <taxon>asterids</taxon>
        <taxon>campanulids</taxon>
        <taxon>Asterales</taxon>
        <taxon>Asteraceae</taxon>
        <taxon>Asteroideae</taxon>
        <taxon>Heliantheae alliance</taxon>
        <taxon>Millerieae</taxon>
        <taxon>Smallanthus</taxon>
    </lineage>
</organism>
<proteinExistence type="predicted"/>
<accession>A0ACB9HPN7</accession>